<evidence type="ECO:0000313" key="2">
    <source>
        <dbReference type="EMBL" id="SAM03042.1"/>
    </source>
</evidence>
<reference evidence="2" key="1">
    <citation type="submission" date="2016-04" db="EMBL/GenBank/DDBJ databases">
        <authorList>
            <person name="Evans L.H."/>
            <person name="Alamgir A."/>
            <person name="Owens N."/>
            <person name="Weber N.D."/>
            <person name="Virtaneva K."/>
            <person name="Barbian K."/>
            <person name="Babar A."/>
            <person name="Rosenke K."/>
        </authorList>
    </citation>
    <scope>NUCLEOTIDE SEQUENCE [LARGE SCALE GENOMIC DNA]</scope>
    <source>
        <strain evidence="2">CBS 101.48</strain>
    </source>
</reference>
<organism evidence="2">
    <name type="scientific">Absidia glauca</name>
    <name type="common">Pin mould</name>
    <dbReference type="NCBI Taxonomy" id="4829"/>
    <lineage>
        <taxon>Eukaryota</taxon>
        <taxon>Fungi</taxon>
        <taxon>Fungi incertae sedis</taxon>
        <taxon>Mucoromycota</taxon>
        <taxon>Mucoromycotina</taxon>
        <taxon>Mucoromycetes</taxon>
        <taxon>Mucorales</taxon>
        <taxon>Cunninghamellaceae</taxon>
        <taxon>Absidia</taxon>
    </lineage>
</organism>
<dbReference type="OrthoDB" id="2206543at2759"/>
<evidence type="ECO:0000313" key="3">
    <source>
        <dbReference type="Proteomes" id="UP000078561"/>
    </source>
</evidence>
<feature type="compositionally biased region" description="Basic and acidic residues" evidence="1">
    <location>
        <begin position="92"/>
        <end position="112"/>
    </location>
</feature>
<evidence type="ECO:0000256" key="1">
    <source>
        <dbReference type="SAM" id="MobiDB-lite"/>
    </source>
</evidence>
<name>A0A168PV99_ABSGL</name>
<proteinExistence type="predicted"/>
<dbReference type="Proteomes" id="UP000078561">
    <property type="component" value="Unassembled WGS sequence"/>
</dbReference>
<dbReference type="InParanoid" id="A0A168PV99"/>
<gene>
    <name evidence="2" type="primary">ABSGL_08859.1 scaffold 10450</name>
</gene>
<dbReference type="AlphaFoldDB" id="A0A168PV99"/>
<dbReference type="EMBL" id="LT554031">
    <property type="protein sequence ID" value="SAM03042.1"/>
    <property type="molecule type" value="Genomic_DNA"/>
</dbReference>
<keyword evidence="3" id="KW-1185">Reference proteome</keyword>
<feature type="region of interest" description="Disordered" evidence="1">
    <location>
        <begin position="90"/>
        <end position="112"/>
    </location>
</feature>
<accession>A0A168PV99</accession>
<sequence>MPDELKLPSLLSKAHQLNISNLNSYISRYATASKGKEARRRSQNLSIHTQSLPDIHFPAQNVVAMLVHENYGTTIRKVLDGHNIVPLNFDPYDSKNLNDSRHDNLHREDGKP</sequence>
<protein>
    <submittedName>
        <fullName evidence="2">Uncharacterized protein</fullName>
    </submittedName>
</protein>